<accession>A0A6G4WEW2</accession>
<dbReference type="InterPro" id="IPR001736">
    <property type="entry name" value="PLipase_D/transphosphatidylase"/>
</dbReference>
<comment type="subcellular location">
    <subcellularLocation>
        <location evidence="2">Secreted</location>
    </subcellularLocation>
</comment>
<dbReference type="GO" id="GO:0005576">
    <property type="term" value="C:extracellular region"/>
    <property type="evidence" value="ECO:0007669"/>
    <property type="project" value="UniProtKB-SubCell"/>
</dbReference>
<evidence type="ECO:0000256" key="4">
    <source>
        <dbReference type="ARBA" id="ARBA00022525"/>
    </source>
</evidence>
<dbReference type="InterPro" id="IPR025202">
    <property type="entry name" value="PLD-like_dom"/>
</dbReference>
<feature type="domain" description="PLD phosphodiesterase" evidence="6">
    <location>
        <begin position="408"/>
        <end position="435"/>
    </location>
</feature>
<dbReference type="SUPFAM" id="SSF56024">
    <property type="entry name" value="Phospholipase D/nuclease"/>
    <property type="match status" value="2"/>
</dbReference>
<comment type="function">
    <text evidence="1">Could be a virulence factor.</text>
</comment>
<evidence type="ECO:0000313" key="8">
    <source>
        <dbReference type="Proteomes" id="UP001642900"/>
    </source>
</evidence>
<proteinExistence type="predicted"/>
<dbReference type="CDD" id="cd09111">
    <property type="entry name" value="PLDc_ymdC_like_1"/>
    <property type="match status" value="1"/>
</dbReference>
<dbReference type="SMART" id="SM00155">
    <property type="entry name" value="PLDc"/>
    <property type="match status" value="2"/>
</dbReference>
<evidence type="ECO:0000256" key="3">
    <source>
        <dbReference type="ARBA" id="ARBA00018392"/>
    </source>
</evidence>
<dbReference type="Pfam" id="PF13091">
    <property type="entry name" value="PLDc_2"/>
    <property type="match status" value="2"/>
</dbReference>
<dbReference type="Gene3D" id="3.30.870.10">
    <property type="entry name" value="Endonuclease Chain A"/>
    <property type="match status" value="2"/>
</dbReference>
<reference evidence="7 8" key="1">
    <citation type="submission" date="2020-02" db="EMBL/GenBank/DDBJ databases">
        <title>Genome sequence of strain CCNWXJ40-4.</title>
        <authorList>
            <person name="Gao J."/>
            <person name="Sun J."/>
        </authorList>
    </citation>
    <scope>NUCLEOTIDE SEQUENCE [LARGE SCALE GENOMIC DNA]</scope>
    <source>
        <strain evidence="7 8">CCNWXJ 40-4</strain>
    </source>
</reference>
<keyword evidence="4" id="KW-0964">Secreted</keyword>
<dbReference type="AlphaFoldDB" id="A0A6G4WEW2"/>
<dbReference type="EMBL" id="JAAKZF010000029">
    <property type="protein sequence ID" value="NGO53291.1"/>
    <property type="molecule type" value="Genomic_DNA"/>
</dbReference>
<dbReference type="RefSeq" id="WP_165030515.1">
    <property type="nucleotide sequence ID" value="NZ_JAAKZF010000029.1"/>
</dbReference>
<dbReference type="PANTHER" id="PTHR21248">
    <property type="entry name" value="CARDIOLIPIN SYNTHASE"/>
    <property type="match status" value="1"/>
</dbReference>
<protein>
    <recommendedName>
        <fullName evidence="3">Phospholipase D</fullName>
    </recommendedName>
    <alternativeName>
        <fullName evidence="5">Choline phosphatase</fullName>
    </alternativeName>
</protein>
<gene>
    <name evidence="7" type="ORF">G6N73_19310</name>
</gene>
<name>A0A6G4WEW2_9HYPH</name>
<keyword evidence="8" id="KW-1185">Reference proteome</keyword>
<dbReference type="GO" id="GO:0030572">
    <property type="term" value="F:phosphatidyltransferase activity"/>
    <property type="evidence" value="ECO:0007669"/>
    <property type="project" value="UniProtKB-ARBA"/>
</dbReference>
<evidence type="ECO:0000313" key="7">
    <source>
        <dbReference type="EMBL" id="NGO53291.1"/>
    </source>
</evidence>
<feature type="domain" description="PLD phosphodiesterase" evidence="6">
    <location>
        <begin position="173"/>
        <end position="200"/>
    </location>
</feature>
<comment type="caution">
    <text evidence="7">The sequence shown here is derived from an EMBL/GenBank/DDBJ whole genome shotgun (WGS) entry which is preliminary data.</text>
</comment>
<evidence type="ECO:0000256" key="2">
    <source>
        <dbReference type="ARBA" id="ARBA00004613"/>
    </source>
</evidence>
<sequence length="517" mass="56527">MGTLSIALAVLAGLALFLYLAVYSYGRFARHEQGAPSVSLDVSEGGTVLDAAIAPLLQKHPGETGLQLLSGNLHAFAVRAAAARNAGRSLDLQYYYWKDDLTGRLLANEVLMAADRGVRVRLLLDDVNVNGRDANYCAFDAHPNVEVRLFNPCRSRDGPFRRGLEMLLRYYSVVRRMHNKAWIVDGRLAIVGGRNIGDAYFDAAEASNFRDMDVLMVGPAVQQTEAIFDAYWNSSVVIPIRILAGSRRGNLPKLRKALQSSPSHAAAIPYLGRVLEEEDVQDMLAGIQKLHWTTSARVVSDPPEKAYDGKRENWLINAVMPAVASARSRLEIVSPYFIPGEDGAKILLHLAAKGVSVSILTNSLAATDVSAVHGAYARYRKRLIEGDIRLFELRPREARQDISLFGSSGASLHTKAFLVDGRTGFVGSFNFDPRSASLNTEMGIMFDHAELARGVQAVFAQEMSPRRSYRVVLGNGAIGWEDGPVGAAKLLGAEPEASLRRRMIAMLVGLLPIEEQL</sequence>
<dbReference type="CDD" id="cd09113">
    <property type="entry name" value="PLDc_ymdC_like_2"/>
    <property type="match status" value="1"/>
</dbReference>
<organism evidence="7 8">
    <name type="scientific">Allomesorhizobium camelthorni</name>
    <dbReference type="NCBI Taxonomy" id="475069"/>
    <lineage>
        <taxon>Bacteria</taxon>
        <taxon>Pseudomonadati</taxon>
        <taxon>Pseudomonadota</taxon>
        <taxon>Alphaproteobacteria</taxon>
        <taxon>Hyphomicrobiales</taxon>
        <taxon>Phyllobacteriaceae</taxon>
        <taxon>Allomesorhizobium</taxon>
    </lineage>
</organism>
<evidence type="ECO:0000256" key="5">
    <source>
        <dbReference type="ARBA" id="ARBA00029594"/>
    </source>
</evidence>
<dbReference type="GO" id="GO:0032049">
    <property type="term" value="P:cardiolipin biosynthetic process"/>
    <property type="evidence" value="ECO:0007669"/>
    <property type="project" value="UniProtKB-ARBA"/>
</dbReference>
<dbReference type="Proteomes" id="UP001642900">
    <property type="component" value="Unassembled WGS sequence"/>
</dbReference>
<dbReference type="PANTHER" id="PTHR21248:SF12">
    <property type="entry name" value="CARDIOLIPIN SYNTHASE C"/>
    <property type="match status" value="1"/>
</dbReference>
<evidence type="ECO:0000259" key="6">
    <source>
        <dbReference type="PROSITE" id="PS50035"/>
    </source>
</evidence>
<dbReference type="PROSITE" id="PS50035">
    <property type="entry name" value="PLD"/>
    <property type="match status" value="2"/>
</dbReference>
<evidence type="ECO:0000256" key="1">
    <source>
        <dbReference type="ARBA" id="ARBA00003145"/>
    </source>
</evidence>